<evidence type="ECO:0000256" key="12">
    <source>
        <dbReference type="ARBA" id="ARBA00023242"/>
    </source>
</evidence>
<dbReference type="RefSeq" id="XP_066071700.1">
    <property type="nucleotide sequence ID" value="XM_066215603.1"/>
</dbReference>
<dbReference type="EMBL" id="CP143791">
    <property type="protein sequence ID" value="WVN91000.1"/>
    <property type="molecule type" value="Genomic_DNA"/>
</dbReference>
<dbReference type="SMART" id="SM00891">
    <property type="entry name" value="ERCC4"/>
    <property type="match status" value="1"/>
</dbReference>
<name>A0AAJ8M395_9TREE</name>
<gene>
    <name evidence="16" type="ORF">L203_106246</name>
</gene>
<dbReference type="InterPro" id="IPR047521">
    <property type="entry name" value="XPF_nuclease_EME1_ascomycetes"/>
</dbReference>
<dbReference type="KEGG" id="cdep:91090454"/>
<dbReference type="GO" id="GO:0008821">
    <property type="term" value="F:crossover junction DNA endonuclease activity"/>
    <property type="evidence" value="ECO:0007669"/>
    <property type="project" value="TreeGrafter"/>
</dbReference>
<dbReference type="Gene3D" id="1.10.150.670">
    <property type="entry name" value="Crossover junction endonuclease EME1, DNA-binding domain"/>
    <property type="match status" value="1"/>
</dbReference>
<evidence type="ECO:0000256" key="13">
    <source>
        <dbReference type="ARBA" id="ARBA00023254"/>
    </source>
</evidence>
<dbReference type="GO" id="GO:0003677">
    <property type="term" value="F:DNA binding"/>
    <property type="evidence" value="ECO:0007669"/>
    <property type="project" value="InterPro"/>
</dbReference>
<dbReference type="GO" id="GO:0005634">
    <property type="term" value="C:nucleus"/>
    <property type="evidence" value="ECO:0007669"/>
    <property type="project" value="UniProtKB-SubCell"/>
</dbReference>
<evidence type="ECO:0000256" key="9">
    <source>
        <dbReference type="ARBA" id="ARBA00022842"/>
    </source>
</evidence>
<dbReference type="PANTHER" id="PTHR21077">
    <property type="entry name" value="EME1 PROTEIN"/>
    <property type="match status" value="1"/>
</dbReference>
<proteinExistence type="inferred from homology"/>
<dbReference type="AlphaFoldDB" id="A0AAJ8M395"/>
<feature type="compositionally biased region" description="Basic and acidic residues" evidence="14">
    <location>
        <begin position="171"/>
        <end position="192"/>
    </location>
</feature>
<comment type="similarity">
    <text evidence="3">Belongs to the EME1/MMS4 family.</text>
</comment>
<accession>A0AAJ8M395</accession>
<dbReference type="GO" id="GO:0006302">
    <property type="term" value="P:double-strand break repair"/>
    <property type="evidence" value="ECO:0007669"/>
    <property type="project" value="TreeGrafter"/>
</dbReference>
<evidence type="ECO:0000256" key="8">
    <source>
        <dbReference type="ARBA" id="ARBA00022801"/>
    </source>
</evidence>
<comment type="cofactor">
    <cofactor evidence="1">
        <name>Mg(2+)</name>
        <dbReference type="ChEBI" id="CHEBI:18420"/>
    </cofactor>
</comment>
<feature type="region of interest" description="Disordered" evidence="14">
    <location>
        <begin position="156"/>
        <end position="192"/>
    </location>
</feature>
<keyword evidence="5" id="KW-0479">Metal-binding</keyword>
<dbReference type="Proteomes" id="UP000094043">
    <property type="component" value="Chromosome 8"/>
</dbReference>
<keyword evidence="6" id="KW-0255">Endonuclease</keyword>
<protein>
    <recommendedName>
        <fullName evidence="15">ERCC4 domain-containing protein</fullName>
    </recommendedName>
</protein>
<dbReference type="GO" id="GO:0031297">
    <property type="term" value="P:replication fork processing"/>
    <property type="evidence" value="ECO:0007669"/>
    <property type="project" value="TreeGrafter"/>
</dbReference>
<evidence type="ECO:0000259" key="15">
    <source>
        <dbReference type="SMART" id="SM00891"/>
    </source>
</evidence>
<evidence type="ECO:0000256" key="2">
    <source>
        <dbReference type="ARBA" id="ARBA00004123"/>
    </source>
</evidence>
<feature type="domain" description="ERCC4" evidence="15">
    <location>
        <begin position="264"/>
        <end position="520"/>
    </location>
</feature>
<sequence>MSSANIFVVSDDNSDDELCFLGASQPLSQRSWPAITTASNSQAIVVDSDSEISIKSDNGEDQDLISLLAASTGKTPPRKSTFTSRRAVSVDAIGSGSTTRSIFGASIASGKTSQGRSTIYPNDNGKSKSRVFSKSHSMNEENMAFKSNLFDLSEEPVQPFSMSKQISKKRTSGDDITTRKRPNSDEDSRSSREIAVMRAQEKHKVALKFKENETKYLNTAEASRQVEKFSRRELQKVNKLRVSKKDTVHEVQVVMSSDMENSSSPIADALPQIRERLQENQSSIHFLPESESPVPGVIRFKRFLQARWDDNSKQFIPLDEPKWEWETTVVVLVTAEKLVNMIACGENMLTQWISDTRRLLGLFRTDQVIVMIKDLRGYYSRSCLSARKNRINTTKASLGCNRVELQTINNRHPSKPTEETIEAEIIKLQVSERCFIVYVEKTDDVENWVFNIAADIAIRPYKLLSKSHLSFAPADGQKKALQPTSVLELMLQEIQGITPSAAAGIAEVYPTFKKLMEAYEREEQKGGSKGAVMMLECCEVKNTKDGRNSGRKLNKALSKRVYDAFRGTDNLSLT</sequence>
<evidence type="ECO:0000256" key="5">
    <source>
        <dbReference type="ARBA" id="ARBA00022723"/>
    </source>
</evidence>
<keyword evidence="17" id="KW-1185">Reference proteome</keyword>
<reference evidence="16" key="2">
    <citation type="journal article" date="2022" name="Elife">
        <title>Obligate sexual reproduction of a homothallic fungus closely related to the Cryptococcus pathogenic species complex.</title>
        <authorList>
            <person name="Passer A.R."/>
            <person name="Clancey S.A."/>
            <person name="Shea T."/>
            <person name="David-Palma M."/>
            <person name="Averette A.F."/>
            <person name="Boekhout T."/>
            <person name="Porcel B.M."/>
            <person name="Nowrousian M."/>
            <person name="Cuomo C.A."/>
            <person name="Sun S."/>
            <person name="Heitman J."/>
            <person name="Coelho M.A."/>
        </authorList>
    </citation>
    <scope>NUCLEOTIDE SEQUENCE</scope>
    <source>
        <strain evidence="16">CBS 7841</strain>
    </source>
</reference>
<evidence type="ECO:0000256" key="4">
    <source>
        <dbReference type="ARBA" id="ARBA00022722"/>
    </source>
</evidence>
<dbReference type="FunFam" id="1.10.150.670:FF:000004">
    <property type="entry name" value="Crossover junction endonuclease EME1"/>
    <property type="match status" value="1"/>
</dbReference>
<evidence type="ECO:0000313" key="17">
    <source>
        <dbReference type="Proteomes" id="UP000094043"/>
    </source>
</evidence>
<keyword evidence="13" id="KW-0469">Meiosis</keyword>
<evidence type="ECO:0000256" key="1">
    <source>
        <dbReference type="ARBA" id="ARBA00001946"/>
    </source>
</evidence>
<evidence type="ECO:0000256" key="10">
    <source>
        <dbReference type="ARBA" id="ARBA00023172"/>
    </source>
</evidence>
<dbReference type="GeneID" id="91090454"/>
<dbReference type="GO" id="GO:0048476">
    <property type="term" value="C:Holliday junction resolvase complex"/>
    <property type="evidence" value="ECO:0007669"/>
    <property type="project" value="InterPro"/>
</dbReference>
<dbReference type="PANTHER" id="PTHR21077:SF5">
    <property type="entry name" value="CROSSOVER JUNCTION ENDONUCLEASE MMS4"/>
    <property type="match status" value="1"/>
</dbReference>
<organism evidence="16 17">
    <name type="scientific">Cryptococcus depauperatus CBS 7841</name>
    <dbReference type="NCBI Taxonomy" id="1295531"/>
    <lineage>
        <taxon>Eukaryota</taxon>
        <taxon>Fungi</taxon>
        <taxon>Dikarya</taxon>
        <taxon>Basidiomycota</taxon>
        <taxon>Agaricomycotina</taxon>
        <taxon>Tremellomycetes</taxon>
        <taxon>Tremellales</taxon>
        <taxon>Cryptococcaceae</taxon>
        <taxon>Cryptococcus</taxon>
    </lineage>
</organism>
<evidence type="ECO:0000256" key="14">
    <source>
        <dbReference type="SAM" id="MobiDB-lite"/>
    </source>
</evidence>
<evidence type="ECO:0000256" key="3">
    <source>
        <dbReference type="ARBA" id="ARBA00005313"/>
    </source>
</evidence>
<keyword evidence="8" id="KW-0378">Hydrolase</keyword>
<evidence type="ECO:0000256" key="11">
    <source>
        <dbReference type="ARBA" id="ARBA00023204"/>
    </source>
</evidence>
<evidence type="ECO:0000313" key="16">
    <source>
        <dbReference type="EMBL" id="WVN91000.1"/>
    </source>
</evidence>
<evidence type="ECO:0000256" key="7">
    <source>
        <dbReference type="ARBA" id="ARBA00022763"/>
    </source>
</evidence>
<dbReference type="GO" id="GO:0031573">
    <property type="term" value="P:mitotic intra-S DNA damage checkpoint signaling"/>
    <property type="evidence" value="ECO:0007669"/>
    <property type="project" value="TreeGrafter"/>
</dbReference>
<reference evidence="16" key="1">
    <citation type="submission" date="2016-06" db="EMBL/GenBank/DDBJ databases">
        <authorList>
            <person name="Cuomo C."/>
            <person name="Litvintseva A."/>
            <person name="Heitman J."/>
            <person name="Chen Y."/>
            <person name="Sun S."/>
            <person name="Springer D."/>
            <person name="Dromer F."/>
            <person name="Young S."/>
            <person name="Zeng Q."/>
            <person name="Chapman S."/>
            <person name="Gujja S."/>
            <person name="Saif S."/>
            <person name="Birren B."/>
        </authorList>
    </citation>
    <scope>NUCLEOTIDE SEQUENCE</scope>
    <source>
        <strain evidence="16">CBS 7841</strain>
    </source>
</reference>
<keyword evidence="10" id="KW-0233">DNA recombination</keyword>
<keyword evidence="7" id="KW-0227">DNA damage</keyword>
<dbReference type="GO" id="GO:0000712">
    <property type="term" value="P:resolution of meiotic recombination intermediates"/>
    <property type="evidence" value="ECO:0007669"/>
    <property type="project" value="TreeGrafter"/>
</dbReference>
<dbReference type="Pfam" id="PF21292">
    <property type="entry name" value="EME1-MUS81_C"/>
    <property type="match status" value="1"/>
</dbReference>
<reference evidence="16" key="3">
    <citation type="submission" date="2024-01" db="EMBL/GenBank/DDBJ databases">
        <authorList>
            <person name="Coelho M.A."/>
            <person name="David-Palma M."/>
            <person name="Shea T."/>
            <person name="Sun S."/>
            <person name="Cuomo C.A."/>
            <person name="Heitman J."/>
        </authorList>
    </citation>
    <scope>NUCLEOTIDE SEQUENCE</scope>
    <source>
        <strain evidence="16">CBS 7841</strain>
    </source>
</reference>
<comment type="subcellular location">
    <subcellularLocation>
        <location evidence="2">Nucleus</location>
    </subcellularLocation>
</comment>
<evidence type="ECO:0000256" key="6">
    <source>
        <dbReference type="ARBA" id="ARBA00022759"/>
    </source>
</evidence>
<dbReference type="CDD" id="cd20085">
    <property type="entry name" value="XPF_nuclease_Mms4"/>
    <property type="match status" value="1"/>
</dbReference>
<keyword evidence="11" id="KW-0234">DNA repair</keyword>
<dbReference type="InterPro" id="IPR033310">
    <property type="entry name" value="Mms4/EME1/EME2"/>
</dbReference>
<dbReference type="GO" id="GO:0046872">
    <property type="term" value="F:metal ion binding"/>
    <property type="evidence" value="ECO:0007669"/>
    <property type="project" value="UniProtKB-KW"/>
</dbReference>
<dbReference type="Gene3D" id="3.40.50.10130">
    <property type="match status" value="1"/>
</dbReference>
<keyword evidence="4" id="KW-0540">Nuclease</keyword>
<keyword evidence="9" id="KW-0460">Magnesium</keyword>
<dbReference type="InterPro" id="IPR006166">
    <property type="entry name" value="ERCC4_domain"/>
</dbReference>
<keyword evidence="12" id="KW-0539">Nucleus</keyword>
<dbReference type="InterPro" id="IPR042530">
    <property type="entry name" value="EME1/EME2_C"/>
</dbReference>